<dbReference type="PANTHER" id="PTHR30250:SF30">
    <property type="entry name" value="LIPID III FLIPPASE"/>
    <property type="match status" value="1"/>
</dbReference>
<dbReference type="RefSeq" id="WP_103726740.1">
    <property type="nucleotide sequence ID" value="NZ_PQNY01000014.1"/>
</dbReference>
<comment type="caution">
    <text evidence="7">The sequence shown here is derived from an EMBL/GenBank/DDBJ whole genome shotgun (WGS) entry which is preliminary data.</text>
</comment>
<dbReference type="PANTHER" id="PTHR30250">
    <property type="entry name" value="PST FAMILY PREDICTED COLANIC ACID TRANSPORTER"/>
    <property type="match status" value="1"/>
</dbReference>
<dbReference type="OrthoDB" id="9769862at2"/>
<organism evidence="7 8">
    <name type="scientific">Flavobacterium croceum DSM 17960</name>
    <dbReference type="NCBI Taxonomy" id="1121886"/>
    <lineage>
        <taxon>Bacteria</taxon>
        <taxon>Pseudomonadati</taxon>
        <taxon>Bacteroidota</taxon>
        <taxon>Flavobacteriia</taxon>
        <taxon>Flavobacteriales</taxon>
        <taxon>Flavobacteriaceae</taxon>
        <taxon>Flavobacterium</taxon>
    </lineage>
</organism>
<comment type="subcellular location">
    <subcellularLocation>
        <location evidence="1">Cell membrane</location>
        <topology evidence="1">Multi-pass membrane protein</topology>
    </subcellularLocation>
</comment>
<feature type="transmembrane region" description="Helical" evidence="6">
    <location>
        <begin position="368"/>
        <end position="390"/>
    </location>
</feature>
<dbReference type="CDD" id="cd13125">
    <property type="entry name" value="MATE_like_10"/>
    <property type="match status" value="1"/>
</dbReference>
<feature type="transmembrane region" description="Helical" evidence="6">
    <location>
        <begin position="88"/>
        <end position="110"/>
    </location>
</feature>
<feature type="transmembrane region" description="Helical" evidence="6">
    <location>
        <begin position="12"/>
        <end position="32"/>
    </location>
</feature>
<dbReference type="InterPro" id="IPR002797">
    <property type="entry name" value="Polysacc_synth"/>
</dbReference>
<reference evidence="7 8" key="1">
    <citation type="submission" date="2018-01" db="EMBL/GenBank/DDBJ databases">
        <title>Genomic Encyclopedia of Type Strains, Phase I: the one thousand microbial genomes (KMG-I) project.</title>
        <authorList>
            <person name="Goeker M."/>
        </authorList>
    </citation>
    <scope>NUCLEOTIDE SEQUENCE [LARGE SCALE GENOMIC DNA]</scope>
    <source>
        <strain evidence="7 8">DSM 17960</strain>
    </source>
</reference>
<dbReference type="InterPro" id="IPR044550">
    <property type="entry name" value="WzxE"/>
</dbReference>
<evidence type="ECO:0000256" key="2">
    <source>
        <dbReference type="ARBA" id="ARBA00022475"/>
    </source>
</evidence>
<name>A0A2S4N5W8_9FLAO</name>
<evidence type="ECO:0000256" key="4">
    <source>
        <dbReference type="ARBA" id="ARBA00022989"/>
    </source>
</evidence>
<feature type="transmembrane region" description="Helical" evidence="6">
    <location>
        <begin position="52"/>
        <end position="76"/>
    </location>
</feature>
<feature type="transmembrane region" description="Helical" evidence="6">
    <location>
        <begin position="396"/>
        <end position="414"/>
    </location>
</feature>
<keyword evidence="3 6" id="KW-0812">Transmembrane</keyword>
<dbReference type="EMBL" id="PQNY01000014">
    <property type="protein sequence ID" value="POS01109.1"/>
    <property type="molecule type" value="Genomic_DNA"/>
</dbReference>
<evidence type="ECO:0000313" key="7">
    <source>
        <dbReference type="EMBL" id="POS01109.1"/>
    </source>
</evidence>
<feature type="transmembrane region" description="Helical" evidence="6">
    <location>
        <begin position="225"/>
        <end position="245"/>
    </location>
</feature>
<accession>A0A2S4N5W8</accession>
<keyword evidence="2" id="KW-1003">Cell membrane</keyword>
<feature type="transmembrane region" description="Helical" evidence="6">
    <location>
        <begin position="130"/>
        <end position="149"/>
    </location>
</feature>
<proteinExistence type="predicted"/>
<dbReference type="AlphaFoldDB" id="A0A2S4N5W8"/>
<feature type="transmembrane region" description="Helical" evidence="6">
    <location>
        <begin position="340"/>
        <end position="361"/>
    </location>
</feature>
<feature type="transmembrane region" description="Helical" evidence="6">
    <location>
        <begin position="265"/>
        <end position="283"/>
    </location>
</feature>
<feature type="transmembrane region" description="Helical" evidence="6">
    <location>
        <begin position="183"/>
        <end position="204"/>
    </location>
</feature>
<dbReference type="GO" id="GO:0009246">
    <property type="term" value="P:enterobacterial common antigen biosynthetic process"/>
    <property type="evidence" value="ECO:0007669"/>
    <property type="project" value="InterPro"/>
</dbReference>
<dbReference type="InterPro" id="IPR050833">
    <property type="entry name" value="Poly_Biosynth_Transport"/>
</dbReference>
<feature type="transmembrane region" description="Helical" evidence="6">
    <location>
        <begin position="304"/>
        <end position="328"/>
    </location>
</feature>
<protein>
    <submittedName>
        <fullName evidence="7">PST family polysaccharide transporter</fullName>
    </submittedName>
</protein>
<sequence length="421" mass="48503">MYILKKITQKELFKVFSLNSISVLVKFIVGFISGKVMAAYIGPHGMGIVGNWRTFFTTLENVATLGSSNGIIKYVSEYKTDTEKLKKFVATTTITLFFWSICISSVLFVFSGTISHYLCNSLDYEPIVKYTSLVLPWYIASFVFMTILNGLQKFRLLILLNIVSNILVLLLSVWIIMHYKTSGAMFSISVVPAIMVCITLFFVWKNLNISLQNFQKIYVLRLLEFLAMSLASMLLLPLVQLYLRTYLVQQQSFEVAGYYEAISRISNYYMLFITTIISVYFFPKLATSTSNNETKTIFQDYFKTIIPVFFVGLVVLYFCRDFVINLLFTASFKPVSNLFLWQEIGDFFKAMSLILGFQFFAKKLTFPFIILEIVSITILLLLSVLFINIYGVKGMVIGYAVHYIIYFLLLIIYFKNIIFKK</sequence>
<evidence type="ECO:0000256" key="6">
    <source>
        <dbReference type="SAM" id="Phobius"/>
    </source>
</evidence>
<dbReference type="GO" id="GO:0005886">
    <property type="term" value="C:plasma membrane"/>
    <property type="evidence" value="ECO:0007669"/>
    <property type="project" value="UniProtKB-SubCell"/>
</dbReference>
<gene>
    <name evidence="7" type="ORF">Q361_11455</name>
</gene>
<evidence type="ECO:0000256" key="3">
    <source>
        <dbReference type="ARBA" id="ARBA00022692"/>
    </source>
</evidence>
<keyword evidence="8" id="KW-1185">Reference proteome</keyword>
<evidence type="ECO:0000256" key="1">
    <source>
        <dbReference type="ARBA" id="ARBA00004651"/>
    </source>
</evidence>
<keyword evidence="4 6" id="KW-1133">Transmembrane helix</keyword>
<evidence type="ECO:0000256" key="5">
    <source>
        <dbReference type="ARBA" id="ARBA00023136"/>
    </source>
</evidence>
<feature type="transmembrane region" description="Helical" evidence="6">
    <location>
        <begin position="156"/>
        <end position="177"/>
    </location>
</feature>
<evidence type="ECO:0000313" key="8">
    <source>
        <dbReference type="Proteomes" id="UP000237056"/>
    </source>
</evidence>
<dbReference type="Proteomes" id="UP000237056">
    <property type="component" value="Unassembled WGS sequence"/>
</dbReference>
<keyword evidence="5 6" id="KW-0472">Membrane</keyword>
<dbReference type="Pfam" id="PF01943">
    <property type="entry name" value="Polysacc_synt"/>
    <property type="match status" value="1"/>
</dbReference>